<organism evidence="1 2">
    <name type="scientific">Acidisarcina polymorpha</name>
    <dbReference type="NCBI Taxonomy" id="2211140"/>
    <lineage>
        <taxon>Bacteria</taxon>
        <taxon>Pseudomonadati</taxon>
        <taxon>Acidobacteriota</taxon>
        <taxon>Terriglobia</taxon>
        <taxon>Terriglobales</taxon>
        <taxon>Acidobacteriaceae</taxon>
        <taxon>Acidisarcina</taxon>
    </lineage>
</organism>
<gene>
    <name evidence="1" type="ORF">ACPOL_3131</name>
</gene>
<dbReference type="Proteomes" id="UP000253606">
    <property type="component" value="Chromosome"/>
</dbReference>
<dbReference type="AlphaFoldDB" id="A0A2Z5G1J0"/>
<sequence>MTIQKLLKKKFCVLCVAFHYGNPFLYRVCEMTESKQTAMSNDRSTAGWPPFSY</sequence>
<dbReference type="EMBL" id="CP030840">
    <property type="protein sequence ID" value="AXC12426.1"/>
    <property type="molecule type" value="Genomic_DNA"/>
</dbReference>
<evidence type="ECO:0000313" key="2">
    <source>
        <dbReference type="Proteomes" id="UP000253606"/>
    </source>
</evidence>
<proteinExistence type="predicted"/>
<name>A0A2Z5G1J0_9BACT</name>
<keyword evidence="2" id="KW-1185">Reference proteome</keyword>
<protein>
    <submittedName>
        <fullName evidence="1">Uncharacterized protein</fullName>
    </submittedName>
</protein>
<reference evidence="1 2" key="1">
    <citation type="journal article" date="2018" name="Front. Microbiol.">
        <title>Hydrolytic Capabilities as a Key to Environmental Success: Chitinolytic and Cellulolytic Acidobacteria From Acidic Sub-arctic Soils and Boreal Peatlands.</title>
        <authorList>
            <person name="Belova S.E."/>
            <person name="Ravin N.V."/>
            <person name="Pankratov T.A."/>
            <person name="Rakitin A.L."/>
            <person name="Ivanova A.A."/>
            <person name="Beletsky A.V."/>
            <person name="Mardanov A.V."/>
            <person name="Sinninghe Damste J.S."/>
            <person name="Dedysh S.N."/>
        </authorList>
    </citation>
    <scope>NUCLEOTIDE SEQUENCE [LARGE SCALE GENOMIC DNA]</scope>
    <source>
        <strain evidence="1 2">SBC82</strain>
    </source>
</reference>
<accession>A0A2Z5G1J0</accession>
<evidence type="ECO:0000313" key="1">
    <source>
        <dbReference type="EMBL" id="AXC12426.1"/>
    </source>
</evidence>
<dbReference type="KEGG" id="abas:ACPOL_3131"/>